<dbReference type="Proteomes" id="UP001283361">
    <property type="component" value="Unassembled WGS sequence"/>
</dbReference>
<keyword evidence="3" id="KW-0964">Secreted</keyword>
<sequence>MKCPRPLFLRLPVAAVIVALMILPVLIVGQGFHSDWDQPFLFECPLGQTLKNIFSVHDNRREDRRWRFGCANGPGGSLVGECFWTGYVNGWDAPMNFVCPVNHVISGLQSYHDNGKEDRRFKFKCCHHAGYITYSCSLTGYINSWDGVLNYNVPSGHILAGVASIHDNYREDRLYQVFICLYGRKIVAV</sequence>
<organism evidence="6 7">
    <name type="scientific">Elysia crispata</name>
    <name type="common">lettuce slug</name>
    <dbReference type="NCBI Taxonomy" id="231223"/>
    <lineage>
        <taxon>Eukaryota</taxon>
        <taxon>Metazoa</taxon>
        <taxon>Spiralia</taxon>
        <taxon>Lophotrochozoa</taxon>
        <taxon>Mollusca</taxon>
        <taxon>Gastropoda</taxon>
        <taxon>Heterobranchia</taxon>
        <taxon>Euthyneura</taxon>
        <taxon>Panpulmonata</taxon>
        <taxon>Sacoglossa</taxon>
        <taxon>Placobranchoidea</taxon>
        <taxon>Plakobranchidae</taxon>
        <taxon>Elysia</taxon>
    </lineage>
</organism>
<dbReference type="Pfam" id="PF14704">
    <property type="entry name" value="DERM"/>
    <property type="match status" value="1"/>
</dbReference>
<comment type="similarity">
    <text evidence="2">Belongs to the dermatopontin family.</text>
</comment>
<dbReference type="InterPro" id="IPR026645">
    <property type="entry name" value="Dermatopontin"/>
</dbReference>
<gene>
    <name evidence="6" type="ORF">RRG08_056254</name>
</gene>
<keyword evidence="5" id="KW-0472">Membrane</keyword>
<keyword evidence="5" id="KW-1133">Transmembrane helix</keyword>
<evidence type="ECO:0000256" key="5">
    <source>
        <dbReference type="SAM" id="Phobius"/>
    </source>
</evidence>
<feature type="transmembrane region" description="Helical" evidence="5">
    <location>
        <begin position="7"/>
        <end position="29"/>
    </location>
</feature>
<dbReference type="AlphaFoldDB" id="A0AAE1AXQ6"/>
<evidence type="ECO:0000313" key="6">
    <source>
        <dbReference type="EMBL" id="KAK3795191.1"/>
    </source>
</evidence>
<reference evidence="6" key="1">
    <citation type="journal article" date="2023" name="G3 (Bethesda)">
        <title>A reference genome for the long-term kleptoplast-retaining sea slug Elysia crispata morphotype clarki.</title>
        <authorList>
            <person name="Eastman K.E."/>
            <person name="Pendleton A.L."/>
            <person name="Shaikh M.A."/>
            <person name="Suttiyut T."/>
            <person name="Ogas R."/>
            <person name="Tomko P."/>
            <person name="Gavelis G."/>
            <person name="Widhalm J.R."/>
            <person name="Wisecaver J.H."/>
        </authorList>
    </citation>
    <scope>NUCLEOTIDE SEQUENCE</scope>
    <source>
        <strain evidence="6">ECLA1</strain>
    </source>
</reference>
<dbReference type="PANTHER" id="PTHR15040">
    <property type="entry name" value="DERMATOPONTIN-RELATED"/>
    <property type="match status" value="1"/>
</dbReference>
<proteinExistence type="inferred from homology"/>
<evidence type="ECO:0000313" key="7">
    <source>
        <dbReference type="Proteomes" id="UP001283361"/>
    </source>
</evidence>
<evidence type="ECO:0000256" key="2">
    <source>
        <dbReference type="ARBA" id="ARBA00008712"/>
    </source>
</evidence>
<dbReference type="GO" id="GO:0005615">
    <property type="term" value="C:extracellular space"/>
    <property type="evidence" value="ECO:0007669"/>
    <property type="project" value="TreeGrafter"/>
</dbReference>
<dbReference type="PANTHER" id="PTHR15040:SF1">
    <property type="entry name" value="DERMATOPONTIN-LIKE ISOFORM X1"/>
    <property type="match status" value="1"/>
</dbReference>
<evidence type="ECO:0000256" key="3">
    <source>
        <dbReference type="ARBA" id="ARBA00022525"/>
    </source>
</evidence>
<accession>A0AAE1AXQ6</accession>
<keyword evidence="5" id="KW-0812">Transmembrane</keyword>
<keyword evidence="4" id="KW-1015">Disulfide bond</keyword>
<evidence type="ECO:0000256" key="4">
    <source>
        <dbReference type="ARBA" id="ARBA00023157"/>
    </source>
</evidence>
<comment type="subcellular location">
    <subcellularLocation>
        <location evidence="1">Secreted</location>
    </subcellularLocation>
</comment>
<evidence type="ECO:0008006" key="8">
    <source>
        <dbReference type="Google" id="ProtNLM"/>
    </source>
</evidence>
<dbReference type="EMBL" id="JAWDGP010001077">
    <property type="protein sequence ID" value="KAK3795191.1"/>
    <property type="molecule type" value="Genomic_DNA"/>
</dbReference>
<dbReference type="GO" id="GO:0030199">
    <property type="term" value="P:collagen fibril organization"/>
    <property type="evidence" value="ECO:0007669"/>
    <property type="project" value="TreeGrafter"/>
</dbReference>
<name>A0AAE1AXQ6_9GAST</name>
<keyword evidence="7" id="KW-1185">Reference proteome</keyword>
<protein>
    <recommendedName>
        <fullName evidence="8">Dermatopontin</fullName>
    </recommendedName>
</protein>
<evidence type="ECO:0000256" key="1">
    <source>
        <dbReference type="ARBA" id="ARBA00004613"/>
    </source>
</evidence>
<dbReference type="GO" id="GO:0031012">
    <property type="term" value="C:extracellular matrix"/>
    <property type="evidence" value="ECO:0007669"/>
    <property type="project" value="TreeGrafter"/>
</dbReference>
<comment type="caution">
    <text evidence="6">The sequence shown here is derived from an EMBL/GenBank/DDBJ whole genome shotgun (WGS) entry which is preliminary data.</text>
</comment>